<dbReference type="Proteomes" id="UP001056384">
    <property type="component" value="Chromosome 1"/>
</dbReference>
<dbReference type="EMBL" id="CP099418">
    <property type="protein sequence ID" value="USW48364.1"/>
    <property type="molecule type" value="Genomic_DNA"/>
</dbReference>
<feature type="chain" id="PRO_5040161420" evidence="1">
    <location>
        <begin position="18"/>
        <end position="189"/>
    </location>
</feature>
<feature type="signal peptide" evidence="1">
    <location>
        <begin position="1"/>
        <end position="17"/>
    </location>
</feature>
<name>A0A9Q9AF87_9PEZI</name>
<evidence type="ECO:0000256" key="1">
    <source>
        <dbReference type="SAM" id="SignalP"/>
    </source>
</evidence>
<dbReference type="PROSITE" id="PS01009">
    <property type="entry name" value="CRISP_1"/>
    <property type="match status" value="1"/>
</dbReference>
<dbReference type="Pfam" id="PF00188">
    <property type="entry name" value="CAP"/>
    <property type="match status" value="1"/>
</dbReference>
<keyword evidence="4" id="KW-1185">Reference proteome</keyword>
<dbReference type="PRINTS" id="PR00837">
    <property type="entry name" value="V5TPXLIKE"/>
</dbReference>
<dbReference type="OrthoDB" id="337038at2759"/>
<dbReference type="SUPFAM" id="SSF55797">
    <property type="entry name" value="PR-1-like"/>
    <property type="match status" value="1"/>
</dbReference>
<dbReference type="InterPro" id="IPR014044">
    <property type="entry name" value="CAP_dom"/>
</dbReference>
<keyword evidence="1" id="KW-0732">Signal</keyword>
<feature type="domain" description="SCP" evidence="2">
    <location>
        <begin position="29"/>
        <end position="171"/>
    </location>
</feature>
<dbReference type="PANTHER" id="PTHR10334">
    <property type="entry name" value="CYSTEINE-RICH SECRETORY PROTEIN-RELATED"/>
    <property type="match status" value="1"/>
</dbReference>
<protein>
    <submittedName>
        <fullName evidence="3">CAP domain-containing protein</fullName>
    </submittedName>
</protein>
<dbReference type="AlphaFoldDB" id="A0A9Q9AF87"/>
<dbReference type="Gene3D" id="3.40.33.10">
    <property type="entry name" value="CAP"/>
    <property type="match status" value="1"/>
</dbReference>
<dbReference type="GO" id="GO:0005576">
    <property type="term" value="C:extracellular region"/>
    <property type="evidence" value="ECO:0007669"/>
    <property type="project" value="InterPro"/>
</dbReference>
<dbReference type="InterPro" id="IPR001283">
    <property type="entry name" value="CRISP-related"/>
</dbReference>
<organism evidence="3 4">
    <name type="scientific">Septoria linicola</name>
    <dbReference type="NCBI Taxonomy" id="215465"/>
    <lineage>
        <taxon>Eukaryota</taxon>
        <taxon>Fungi</taxon>
        <taxon>Dikarya</taxon>
        <taxon>Ascomycota</taxon>
        <taxon>Pezizomycotina</taxon>
        <taxon>Dothideomycetes</taxon>
        <taxon>Dothideomycetidae</taxon>
        <taxon>Mycosphaerellales</taxon>
        <taxon>Mycosphaerellaceae</taxon>
        <taxon>Septoria</taxon>
    </lineage>
</organism>
<reference evidence="3" key="1">
    <citation type="submission" date="2022-06" db="EMBL/GenBank/DDBJ databases">
        <title>Complete genome sequences of two strains of the flax pathogen Septoria linicola.</title>
        <authorList>
            <person name="Lapalu N."/>
            <person name="Simon A."/>
            <person name="Demenou B."/>
            <person name="Paumier D."/>
            <person name="Guillot M.-P."/>
            <person name="Gout L."/>
            <person name="Valade R."/>
        </authorList>
    </citation>
    <scope>NUCLEOTIDE SEQUENCE</scope>
    <source>
        <strain evidence="3">SE15195</strain>
    </source>
</reference>
<gene>
    <name evidence="3" type="ORF">Slin15195_G016830</name>
</gene>
<proteinExistence type="predicted"/>
<evidence type="ECO:0000313" key="4">
    <source>
        <dbReference type="Proteomes" id="UP001056384"/>
    </source>
</evidence>
<dbReference type="InterPro" id="IPR018244">
    <property type="entry name" value="Allrgn_V5/Tpx1_CS"/>
</dbReference>
<sequence length="189" mass="20996">MRIISWILTAFVASVAALDNHSQLHKRATYVEQVLQHHNVHRRNHSAPDLKFHYGLAKTAQAIAKTCNFQHAMNFDGGNYGQNIAAGVPAQKVSRVISDLWYNEEVSSYARLYGVANPRFSGAWGHFTQIVWKGTTHVGCYTQKCPEGIQNAPGTYDYTVCNYRGVGNVRGQYARNVGKPRGRATVSGN</sequence>
<dbReference type="SMART" id="SM00198">
    <property type="entry name" value="SCP"/>
    <property type="match status" value="1"/>
</dbReference>
<evidence type="ECO:0000313" key="3">
    <source>
        <dbReference type="EMBL" id="USW48364.1"/>
    </source>
</evidence>
<evidence type="ECO:0000259" key="2">
    <source>
        <dbReference type="SMART" id="SM00198"/>
    </source>
</evidence>
<accession>A0A9Q9AF87</accession>
<dbReference type="InterPro" id="IPR035940">
    <property type="entry name" value="CAP_sf"/>
</dbReference>